<evidence type="ECO:0000256" key="1">
    <source>
        <dbReference type="SAM" id="MobiDB-lite"/>
    </source>
</evidence>
<protein>
    <submittedName>
        <fullName evidence="2">Uncharacterized protein</fullName>
    </submittedName>
</protein>
<name>A0A3S2MHR6_ORYJA</name>
<feature type="region of interest" description="Disordered" evidence="1">
    <location>
        <begin position="38"/>
        <end position="78"/>
    </location>
</feature>
<accession>A0A3S2MHR6</accession>
<proteinExistence type="predicted"/>
<gene>
    <name evidence="2" type="ORF">OJAV_G00103220</name>
</gene>
<organism evidence="2 3">
    <name type="scientific">Oryzias javanicus</name>
    <name type="common">Javanese ricefish</name>
    <name type="synonym">Aplocheilus javanicus</name>
    <dbReference type="NCBI Taxonomy" id="123683"/>
    <lineage>
        <taxon>Eukaryota</taxon>
        <taxon>Metazoa</taxon>
        <taxon>Chordata</taxon>
        <taxon>Craniata</taxon>
        <taxon>Vertebrata</taxon>
        <taxon>Euteleostomi</taxon>
        <taxon>Actinopterygii</taxon>
        <taxon>Neopterygii</taxon>
        <taxon>Teleostei</taxon>
        <taxon>Neoteleostei</taxon>
        <taxon>Acanthomorphata</taxon>
        <taxon>Ovalentaria</taxon>
        <taxon>Atherinomorphae</taxon>
        <taxon>Beloniformes</taxon>
        <taxon>Adrianichthyidae</taxon>
        <taxon>Oryziinae</taxon>
        <taxon>Oryzias</taxon>
    </lineage>
</organism>
<reference evidence="2 3" key="1">
    <citation type="submission" date="2018-11" db="EMBL/GenBank/DDBJ databases">
        <authorList>
            <person name="Lopez-Roques C."/>
            <person name="Donnadieu C."/>
            <person name="Bouchez O."/>
            <person name="Klopp C."/>
            <person name="Cabau C."/>
            <person name="Zahm M."/>
        </authorList>
    </citation>
    <scope>NUCLEOTIDE SEQUENCE [LARGE SCALE GENOMIC DNA]</scope>
    <source>
        <strain evidence="2">RS831</strain>
        <tissue evidence="2">Whole body</tissue>
    </source>
</reference>
<dbReference type="Proteomes" id="UP000283210">
    <property type="component" value="Chromosome 10"/>
</dbReference>
<sequence length="119" mass="12641">MELPQPAKNDPDAGDCALGVSAVFCRCWSYGLHGAWQRPGRNSYCEKNGSAKSSERRPAPKTSWLEEKTPTAPSLPQGANAVLEQGTALSALPQVLISMLFLCLGGPCNEGPSLAQPEE</sequence>
<reference evidence="2 3" key="2">
    <citation type="submission" date="2019-01" db="EMBL/GenBank/DDBJ databases">
        <title>A chromosome length genome reference of the Java medaka (oryzias javanicus).</title>
        <authorList>
            <person name="Herpin A."/>
            <person name="Takehana Y."/>
            <person name="Naruse K."/>
            <person name="Ansai S."/>
            <person name="Kawaguchi M."/>
        </authorList>
    </citation>
    <scope>NUCLEOTIDE SEQUENCE [LARGE SCALE GENOMIC DNA]</scope>
    <source>
        <strain evidence="2">RS831</strain>
        <tissue evidence="2">Whole body</tissue>
    </source>
</reference>
<dbReference type="AlphaFoldDB" id="A0A3S2MHR6"/>
<evidence type="ECO:0000313" key="2">
    <source>
        <dbReference type="EMBL" id="RVE67441.1"/>
    </source>
</evidence>
<keyword evidence="3" id="KW-1185">Reference proteome</keyword>
<dbReference type="OrthoDB" id="10474917at2759"/>
<evidence type="ECO:0000313" key="3">
    <source>
        <dbReference type="Proteomes" id="UP000283210"/>
    </source>
</evidence>
<feature type="compositionally biased region" description="Basic and acidic residues" evidence="1">
    <location>
        <begin position="53"/>
        <end position="69"/>
    </location>
</feature>
<dbReference type="EMBL" id="CM012446">
    <property type="protein sequence ID" value="RVE67441.1"/>
    <property type="molecule type" value="Genomic_DNA"/>
</dbReference>